<feature type="transmembrane region" description="Helical" evidence="5">
    <location>
        <begin position="180"/>
        <end position="198"/>
    </location>
</feature>
<feature type="transmembrane region" description="Helical" evidence="5">
    <location>
        <begin position="148"/>
        <end position="168"/>
    </location>
</feature>
<evidence type="ECO:0008006" key="8">
    <source>
        <dbReference type="Google" id="ProtNLM"/>
    </source>
</evidence>
<evidence type="ECO:0000313" key="6">
    <source>
        <dbReference type="EMBL" id="KIL38800.1"/>
    </source>
</evidence>
<evidence type="ECO:0000256" key="3">
    <source>
        <dbReference type="ARBA" id="ARBA00022989"/>
    </source>
</evidence>
<proteinExistence type="predicted"/>
<evidence type="ECO:0000313" key="7">
    <source>
        <dbReference type="Proteomes" id="UP000031967"/>
    </source>
</evidence>
<dbReference type="EMBL" id="JXAK01000051">
    <property type="protein sequence ID" value="KIL38800.1"/>
    <property type="molecule type" value="Genomic_DNA"/>
</dbReference>
<keyword evidence="4 5" id="KW-0472">Membrane</keyword>
<dbReference type="PANTHER" id="PTHR35529">
    <property type="entry name" value="MANGANESE EFFLUX PUMP MNTP-RELATED"/>
    <property type="match status" value="1"/>
</dbReference>
<dbReference type="Proteomes" id="UP000031967">
    <property type="component" value="Unassembled WGS sequence"/>
</dbReference>
<keyword evidence="3 5" id="KW-1133">Transmembrane helix</keyword>
<evidence type="ECO:0000256" key="2">
    <source>
        <dbReference type="ARBA" id="ARBA00022692"/>
    </source>
</evidence>
<keyword evidence="2 5" id="KW-0812">Transmembrane</keyword>
<sequence>MHWLSIVGIGIAANLDNLGIGFSFGARATKIPFSSNLLIAVLSMVSAYISIAFGHFVAAYIPPSLANWIGGGMIVLIGLWSIKGNLKGAAAGGKPSGELAELLKNPGKADRDGNNIISWTESWTLGIALALNCIASGFGAGVTGVSAWGTTLSIGAFSLLTVALGVRVGTRIAQTWFGRYPNAIGGLILIGIGVYEIVV</sequence>
<feature type="transmembrane region" description="Helical" evidence="5">
    <location>
        <begin position="6"/>
        <end position="25"/>
    </location>
</feature>
<evidence type="ECO:0000256" key="4">
    <source>
        <dbReference type="ARBA" id="ARBA00023136"/>
    </source>
</evidence>
<dbReference type="Pfam" id="PF02659">
    <property type="entry name" value="Mntp"/>
    <property type="match status" value="1"/>
</dbReference>
<dbReference type="PANTHER" id="PTHR35529:SF2">
    <property type="entry name" value="SPORULATION PROTEIN YTAF-RELATED"/>
    <property type="match status" value="1"/>
</dbReference>
<protein>
    <recommendedName>
        <fullName evidence="8">Sporulation membrane protein YtaF</fullName>
    </recommendedName>
</protein>
<keyword evidence="1" id="KW-1003">Cell membrane</keyword>
<feature type="transmembrane region" description="Helical" evidence="5">
    <location>
        <begin position="123"/>
        <end position="142"/>
    </location>
</feature>
<evidence type="ECO:0000256" key="1">
    <source>
        <dbReference type="ARBA" id="ARBA00022475"/>
    </source>
</evidence>
<feature type="transmembrane region" description="Helical" evidence="5">
    <location>
        <begin position="65"/>
        <end position="82"/>
    </location>
</feature>
<organism evidence="6 7">
    <name type="scientific">Gordoniibacillus kamchatkensis</name>
    <dbReference type="NCBI Taxonomy" id="1590651"/>
    <lineage>
        <taxon>Bacteria</taxon>
        <taxon>Bacillati</taxon>
        <taxon>Bacillota</taxon>
        <taxon>Bacilli</taxon>
        <taxon>Bacillales</taxon>
        <taxon>Paenibacillaceae</taxon>
        <taxon>Gordoniibacillus</taxon>
    </lineage>
</organism>
<keyword evidence="7" id="KW-1185">Reference proteome</keyword>
<name>A0ABR5ADX7_9BACL</name>
<dbReference type="RefSeq" id="WP_041050479.1">
    <property type="nucleotide sequence ID" value="NZ_JXAK01000051.1"/>
</dbReference>
<evidence type="ECO:0000256" key="5">
    <source>
        <dbReference type="SAM" id="Phobius"/>
    </source>
</evidence>
<accession>A0ABR5ADX7</accession>
<feature type="transmembrane region" description="Helical" evidence="5">
    <location>
        <begin position="37"/>
        <end position="59"/>
    </location>
</feature>
<comment type="caution">
    <text evidence="6">The sequence shown here is derived from an EMBL/GenBank/DDBJ whole genome shotgun (WGS) entry which is preliminary data.</text>
</comment>
<reference evidence="6 7" key="1">
    <citation type="submission" date="2014-12" db="EMBL/GenBank/DDBJ databases">
        <title>Draft genome sequence of Paenibacillus kamchatkensis strain B-2647.</title>
        <authorList>
            <person name="Karlyshev A.V."/>
            <person name="Kudryashova E.B."/>
        </authorList>
    </citation>
    <scope>NUCLEOTIDE SEQUENCE [LARGE SCALE GENOMIC DNA]</scope>
    <source>
        <strain evidence="6 7">VKM B-2647</strain>
    </source>
</reference>
<dbReference type="InterPro" id="IPR003810">
    <property type="entry name" value="Mntp/YtaF"/>
</dbReference>
<gene>
    <name evidence="6" type="ORF">SD70_24270</name>
</gene>